<evidence type="ECO:0000256" key="1">
    <source>
        <dbReference type="ARBA" id="ARBA00005947"/>
    </source>
</evidence>
<dbReference type="GO" id="GO:0004407">
    <property type="term" value="F:histone deacetylase activity"/>
    <property type="evidence" value="ECO:0007669"/>
    <property type="project" value="TreeGrafter"/>
</dbReference>
<dbReference type="InterPro" id="IPR023801">
    <property type="entry name" value="His_deacetylse_dom"/>
</dbReference>
<sequence>MTATAYITHEDCMLHNMGPDHPESPTRLQAIHKVLSRTGLLDHLDQLTSVHVTEEQIKLAHANLHHKKLAMKLPREGVVYTDDDTALCPDSLHAASLAAGSAILATNRVLAGKAKNAFCAVRPPGHHAEYNMAMGFCFYNNVAIGACHALTHSSINRVAILDFDVHHCNGTVDIFKDRPEVLVCSTFQHPYYPERYCSIDRPNIVNCPLAAHSDASLFRDAIEQQWLPALRAHKPDMIFISAGFDAHKEDPMADLNLDEEDYRWVTQKIMQIADEFSEGRIVSVLEGGYNPVSLAFSVQAHLEVLAGF</sequence>
<dbReference type="InterPro" id="IPR000286">
    <property type="entry name" value="HDACs"/>
</dbReference>
<evidence type="ECO:0000259" key="2">
    <source>
        <dbReference type="Pfam" id="PF00850"/>
    </source>
</evidence>
<dbReference type="Gene3D" id="3.40.800.20">
    <property type="entry name" value="Histone deacetylase domain"/>
    <property type="match status" value="1"/>
</dbReference>
<proteinExistence type="inferred from homology"/>
<dbReference type="EMBL" id="QKRX01000012">
    <property type="protein sequence ID" value="RAU17128.1"/>
    <property type="molecule type" value="Genomic_DNA"/>
</dbReference>
<accession>A0A364NJ26</accession>
<reference evidence="3 4" key="1">
    <citation type="submission" date="2018-06" db="EMBL/GenBank/DDBJ databases">
        <title>Nitrincola tibetense sp. nov., isolated from Lake XuguoCo on Tibetan Plateau.</title>
        <authorList>
            <person name="Xing P."/>
        </authorList>
    </citation>
    <scope>NUCLEOTIDE SEQUENCE [LARGE SCALE GENOMIC DNA]</scope>
    <source>
        <strain evidence="4">xg18</strain>
    </source>
</reference>
<comment type="caution">
    <text evidence="3">The sequence shown here is derived from an EMBL/GenBank/DDBJ whole genome shotgun (WGS) entry which is preliminary data.</text>
</comment>
<evidence type="ECO:0000313" key="3">
    <source>
        <dbReference type="EMBL" id="RAU17128.1"/>
    </source>
</evidence>
<keyword evidence="4" id="KW-1185">Reference proteome</keyword>
<dbReference type="AlphaFoldDB" id="A0A364NJ26"/>
<dbReference type="InterPro" id="IPR023696">
    <property type="entry name" value="Ureohydrolase_dom_sf"/>
</dbReference>
<protein>
    <submittedName>
        <fullName evidence="3">Histone deacetylase family protein</fullName>
    </submittedName>
</protein>
<gene>
    <name evidence="3" type="ORF">DN062_14555</name>
</gene>
<dbReference type="InterPro" id="IPR037138">
    <property type="entry name" value="His_deacetylse_dom_sf"/>
</dbReference>
<evidence type="ECO:0000313" key="4">
    <source>
        <dbReference type="Proteomes" id="UP000250744"/>
    </source>
</evidence>
<dbReference type="PANTHER" id="PTHR10625:SF10">
    <property type="entry name" value="HISTONE DEACETYLASE HDAC1"/>
    <property type="match status" value="1"/>
</dbReference>
<feature type="domain" description="Histone deacetylase" evidence="2">
    <location>
        <begin position="21"/>
        <end position="305"/>
    </location>
</feature>
<dbReference type="RefSeq" id="WP_112160033.1">
    <property type="nucleotide sequence ID" value="NZ_QKRX01000012.1"/>
</dbReference>
<dbReference type="GO" id="GO:0040029">
    <property type="term" value="P:epigenetic regulation of gene expression"/>
    <property type="evidence" value="ECO:0007669"/>
    <property type="project" value="TreeGrafter"/>
</dbReference>
<comment type="similarity">
    <text evidence="1">Belongs to the histone deacetylase family.</text>
</comment>
<dbReference type="OrthoDB" id="9808367at2"/>
<dbReference type="CDD" id="cd11599">
    <property type="entry name" value="HDAC_classII_2"/>
    <property type="match status" value="1"/>
</dbReference>
<organism evidence="3 4">
    <name type="scientific">Nitrincola tibetensis</name>
    <dbReference type="NCBI Taxonomy" id="2219697"/>
    <lineage>
        <taxon>Bacteria</taxon>
        <taxon>Pseudomonadati</taxon>
        <taxon>Pseudomonadota</taxon>
        <taxon>Gammaproteobacteria</taxon>
        <taxon>Oceanospirillales</taxon>
        <taxon>Oceanospirillaceae</taxon>
        <taxon>Nitrincola</taxon>
    </lineage>
</organism>
<dbReference type="PANTHER" id="PTHR10625">
    <property type="entry name" value="HISTONE DEACETYLASE HDAC1-RELATED"/>
    <property type="match status" value="1"/>
</dbReference>
<name>A0A364NJ26_9GAMM</name>
<dbReference type="Pfam" id="PF00850">
    <property type="entry name" value="Hist_deacetyl"/>
    <property type="match status" value="1"/>
</dbReference>
<dbReference type="Proteomes" id="UP000250744">
    <property type="component" value="Unassembled WGS sequence"/>
</dbReference>
<dbReference type="PRINTS" id="PR01270">
    <property type="entry name" value="HDASUPER"/>
</dbReference>
<dbReference type="SUPFAM" id="SSF52768">
    <property type="entry name" value="Arginase/deacetylase"/>
    <property type="match status" value="1"/>
</dbReference>